<dbReference type="InterPro" id="IPR004435">
    <property type="entry name" value="MobB_dom"/>
</dbReference>
<keyword evidence="3" id="KW-1185">Reference proteome</keyword>
<dbReference type="Gene3D" id="3.40.50.300">
    <property type="entry name" value="P-loop containing nucleotide triphosphate hydrolases"/>
    <property type="match status" value="1"/>
</dbReference>
<dbReference type="Proteomes" id="UP000198534">
    <property type="component" value="Unassembled WGS sequence"/>
</dbReference>
<proteinExistence type="predicted"/>
<feature type="domain" description="Molybdopterin-guanine dinucleotide biosynthesis protein B (MobB)" evidence="1">
    <location>
        <begin position="8"/>
        <end position="133"/>
    </location>
</feature>
<accession>A0A1H2SDW0</accession>
<evidence type="ECO:0000313" key="2">
    <source>
        <dbReference type="EMBL" id="SDW29314.1"/>
    </source>
</evidence>
<dbReference type="CDD" id="cd03116">
    <property type="entry name" value="MobB"/>
    <property type="match status" value="1"/>
</dbReference>
<dbReference type="STRING" id="1048340.SAMN05444487_102174"/>
<dbReference type="Pfam" id="PF03205">
    <property type="entry name" value="MobB"/>
    <property type="match status" value="1"/>
</dbReference>
<dbReference type="InterPro" id="IPR052539">
    <property type="entry name" value="MGD_biosynthesis_adapter"/>
</dbReference>
<dbReference type="PANTHER" id="PTHR40072">
    <property type="entry name" value="MOLYBDOPTERIN-GUANINE DINUCLEOTIDE BIOSYNTHESIS ADAPTER PROTEIN-RELATED"/>
    <property type="match status" value="1"/>
</dbReference>
<evidence type="ECO:0000313" key="3">
    <source>
        <dbReference type="Proteomes" id="UP000198534"/>
    </source>
</evidence>
<gene>
    <name evidence="2" type="ORF">SAMN05444487_102174</name>
</gene>
<protein>
    <submittedName>
        <fullName evidence="2">Molybdopterin-guanine dinucleotide biosynthesis protein B</fullName>
    </submittedName>
</protein>
<dbReference type="AlphaFoldDB" id="A0A1H2SDW0"/>
<dbReference type="RefSeq" id="WP_177167867.1">
    <property type="nucleotide sequence ID" value="NZ_FNNQ01000002.1"/>
</dbReference>
<dbReference type="InterPro" id="IPR027417">
    <property type="entry name" value="P-loop_NTPase"/>
</dbReference>
<dbReference type="GO" id="GO:0005525">
    <property type="term" value="F:GTP binding"/>
    <property type="evidence" value="ECO:0007669"/>
    <property type="project" value="InterPro"/>
</dbReference>
<reference evidence="2 3" key="1">
    <citation type="submission" date="2016-10" db="EMBL/GenBank/DDBJ databases">
        <authorList>
            <person name="de Groot N.N."/>
        </authorList>
    </citation>
    <scope>NUCLEOTIDE SEQUENCE [LARGE SCALE GENOMIC DNA]</scope>
    <source>
        <strain evidence="2 3">DSM 45610</strain>
    </source>
</reference>
<dbReference type="NCBIfam" id="TIGR00176">
    <property type="entry name" value="mobB"/>
    <property type="match status" value="1"/>
</dbReference>
<name>A0A1H2SDW0_9BACL</name>
<sequence>MTRHHPPVLQIVGHANSGKTTLITQLVAQLSTMGYRVGTIKHHSGKLELDTRGKDSWLHREAGAVPVTLVSQNQTAVYYSQPRSLAELLLHYSQTDLVLVEGFKRENYPKWALLKTGESLDWLEELTYLEAVVVSEPVGHFPYDVYYTHEVGQMARMLSRKIDLEKG</sequence>
<dbReference type="SUPFAM" id="SSF52540">
    <property type="entry name" value="P-loop containing nucleoside triphosphate hydrolases"/>
    <property type="match status" value="1"/>
</dbReference>
<dbReference type="EMBL" id="FNNQ01000002">
    <property type="protein sequence ID" value="SDW29314.1"/>
    <property type="molecule type" value="Genomic_DNA"/>
</dbReference>
<organism evidence="2 3">
    <name type="scientific">Marininema mesophilum</name>
    <dbReference type="NCBI Taxonomy" id="1048340"/>
    <lineage>
        <taxon>Bacteria</taxon>
        <taxon>Bacillati</taxon>
        <taxon>Bacillota</taxon>
        <taxon>Bacilli</taxon>
        <taxon>Bacillales</taxon>
        <taxon>Thermoactinomycetaceae</taxon>
        <taxon>Marininema</taxon>
    </lineage>
</organism>
<dbReference type="PANTHER" id="PTHR40072:SF1">
    <property type="entry name" value="MOLYBDOPTERIN-GUANINE DINUCLEOTIDE BIOSYNTHESIS ADAPTER PROTEIN"/>
    <property type="match status" value="1"/>
</dbReference>
<evidence type="ECO:0000259" key="1">
    <source>
        <dbReference type="Pfam" id="PF03205"/>
    </source>
</evidence>
<dbReference type="GO" id="GO:0006777">
    <property type="term" value="P:Mo-molybdopterin cofactor biosynthetic process"/>
    <property type="evidence" value="ECO:0007669"/>
    <property type="project" value="InterPro"/>
</dbReference>